<name>A0A382NK63_9ZZZZ</name>
<dbReference type="Gene3D" id="3.40.50.720">
    <property type="entry name" value="NAD(P)-binding Rossmann-like Domain"/>
    <property type="match status" value="1"/>
</dbReference>
<evidence type="ECO:0000313" key="2">
    <source>
        <dbReference type="EMBL" id="SVC60878.1"/>
    </source>
</evidence>
<dbReference type="InterPro" id="IPR036291">
    <property type="entry name" value="NAD(P)-bd_dom_sf"/>
</dbReference>
<dbReference type="AlphaFoldDB" id="A0A382NK63"/>
<gene>
    <name evidence="2" type="ORF">METZ01_LOCUS313732</name>
</gene>
<feature type="domain" description="Aspartate/homoserine dehydrogenase NAD-binding" evidence="1">
    <location>
        <begin position="11"/>
        <end position="80"/>
    </location>
</feature>
<accession>A0A382NK63</accession>
<dbReference type="GO" id="GO:0009088">
    <property type="term" value="P:threonine biosynthetic process"/>
    <property type="evidence" value="ECO:0007669"/>
    <property type="project" value="TreeGrafter"/>
</dbReference>
<dbReference type="Pfam" id="PF03447">
    <property type="entry name" value="NAD_binding_3"/>
    <property type="match status" value="1"/>
</dbReference>
<dbReference type="PANTHER" id="PTHR43331:SF1">
    <property type="entry name" value="HOMOSERINE DEHYDROGENASE"/>
    <property type="match status" value="1"/>
</dbReference>
<reference evidence="2" key="1">
    <citation type="submission" date="2018-05" db="EMBL/GenBank/DDBJ databases">
        <authorList>
            <person name="Lanie J.A."/>
            <person name="Ng W.-L."/>
            <person name="Kazmierczak K.M."/>
            <person name="Andrzejewski T.M."/>
            <person name="Davidsen T.M."/>
            <person name="Wayne K.J."/>
            <person name="Tettelin H."/>
            <person name="Glass J.I."/>
            <person name="Rusch D."/>
            <person name="Podicherti R."/>
            <person name="Tsui H.-C.T."/>
            <person name="Winkler M.E."/>
        </authorList>
    </citation>
    <scope>NUCLEOTIDE SEQUENCE</scope>
</reference>
<proteinExistence type="predicted"/>
<sequence>MMRKINVGIIGFGTIGSGVHKILQENRDIISKRLGAIVEVVKIADLDITTDRGVKVDSGILTSDAQEIIKNSKVNIVVEL</sequence>
<organism evidence="2">
    <name type="scientific">marine metagenome</name>
    <dbReference type="NCBI Taxonomy" id="408172"/>
    <lineage>
        <taxon>unclassified sequences</taxon>
        <taxon>metagenomes</taxon>
        <taxon>ecological metagenomes</taxon>
    </lineage>
</organism>
<protein>
    <recommendedName>
        <fullName evidence="1">Aspartate/homoserine dehydrogenase NAD-binding domain-containing protein</fullName>
    </recommendedName>
</protein>
<feature type="non-terminal residue" evidence="2">
    <location>
        <position position="80"/>
    </location>
</feature>
<dbReference type="InterPro" id="IPR005106">
    <property type="entry name" value="Asp/hSer_DH_NAD-bd"/>
</dbReference>
<evidence type="ECO:0000259" key="1">
    <source>
        <dbReference type="Pfam" id="PF03447"/>
    </source>
</evidence>
<dbReference type="GO" id="GO:0050661">
    <property type="term" value="F:NADP binding"/>
    <property type="evidence" value="ECO:0007669"/>
    <property type="project" value="InterPro"/>
</dbReference>
<dbReference type="GO" id="GO:0004412">
    <property type="term" value="F:homoserine dehydrogenase activity"/>
    <property type="evidence" value="ECO:0007669"/>
    <property type="project" value="TreeGrafter"/>
</dbReference>
<dbReference type="SUPFAM" id="SSF51735">
    <property type="entry name" value="NAD(P)-binding Rossmann-fold domains"/>
    <property type="match status" value="1"/>
</dbReference>
<dbReference type="EMBL" id="UINC01100659">
    <property type="protein sequence ID" value="SVC60878.1"/>
    <property type="molecule type" value="Genomic_DNA"/>
</dbReference>
<dbReference type="PANTHER" id="PTHR43331">
    <property type="entry name" value="HOMOSERINE DEHYDROGENASE"/>
    <property type="match status" value="1"/>
</dbReference>